<organism evidence="5 6">
    <name type="scientific">Delitschia confertaspora ATCC 74209</name>
    <dbReference type="NCBI Taxonomy" id="1513339"/>
    <lineage>
        <taxon>Eukaryota</taxon>
        <taxon>Fungi</taxon>
        <taxon>Dikarya</taxon>
        <taxon>Ascomycota</taxon>
        <taxon>Pezizomycotina</taxon>
        <taxon>Dothideomycetes</taxon>
        <taxon>Pleosporomycetidae</taxon>
        <taxon>Pleosporales</taxon>
        <taxon>Delitschiaceae</taxon>
        <taxon>Delitschia</taxon>
    </lineage>
</organism>
<dbReference type="Pfam" id="PF07993">
    <property type="entry name" value="NAD_binding_4"/>
    <property type="match status" value="1"/>
</dbReference>
<dbReference type="InterPro" id="IPR009081">
    <property type="entry name" value="PP-bd_ACP"/>
</dbReference>
<comment type="similarity">
    <text evidence="3">Belongs to the NRP synthetase family.</text>
</comment>
<proteinExistence type="inferred from homology"/>
<dbReference type="Gene3D" id="3.40.50.720">
    <property type="entry name" value="NAD(P)-binding Rossmann-like Domain"/>
    <property type="match status" value="1"/>
</dbReference>
<dbReference type="Gene3D" id="1.10.1200.10">
    <property type="entry name" value="ACP-like"/>
    <property type="match status" value="1"/>
</dbReference>
<dbReference type="SMART" id="SM00823">
    <property type="entry name" value="PKS_PP"/>
    <property type="match status" value="1"/>
</dbReference>
<dbReference type="PROSITE" id="PS50075">
    <property type="entry name" value="CARRIER"/>
    <property type="match status" value="1"/>
</dbReference>
<protein>
    <submittedName>
        <fullName evidence="5">Acetyl-CoA synthetase-like protein</fullName>
    </submittedName>
</protein>
<dbReference type="Pfam" id="PF00501">
    <property type="entry name" value="AMP-binding"/>
    <property type="match status" value="1"/>
</dbReference>
<dbReference type="InterPro" id="IPR020806">
    <property type="entry name" value="PKS_PP-bd"/>
</dbReference>
<dbReference type="InterPro" id="IPR036736">
    <property type="entry name" value="ACP-like_sf"/>
</dbReference>
<dbReference type="SUPFAM" id="SSF47336">
    <property type="entry name" value="ACP-like"/>
    <property type="match status" value="1"/>
</dbReference>
<accession>A0A9P4JVR9</accession>
<dbReference type="OrthoDB" id="429813at2759"/>
<sequence length="1055" mass="116727">MSPRYGSRLMPVVVDEIARTHPNLPYASIPLTSNINDGFKNITFSEIATATNYLTGWIDRNLGCSTSFETLAYMGLGDLRYVVIFLAAVKCGYKVLLPSLRNSPSMNVSLLEQTACSHLLYASEVEAMVEPLLDEKTDLEIHRVHSFEELIRPEAENVPYKKEYETARWDPVLILHSSGSTGLPRPIQMNHNTFAVGDNDRNLPTVPGRVNQNWSLWDFPNKEPFFSPFPAFHLAGFSSMIMLPIYYAFQTTLILAPPTRPPTGYLLNEIMNHFQLKSIFCPPIIAEQLIQEPGGLEKCKHLKFLLYAGGPLSQAAGDALSKFTDVCQFYGQSETGAIQTLVPKRDDWASLEWHPMQEVIMEPSVDDSFEMVMKRNPALEGVRSLSCNFPDVDLWRTKDLFKPHPVKPNLWRFHGRVDDIIVLSNGEKFNPVPSETQIAAHPLLSGALILGQGHPQASLILEPKTHSQEAEDIIEAVWPTIAKSNAEAPGHARITRNMIMVSCPAKPFERAAKGTVIRSSTGKKYEKEIAGLYARVVSKNLQKIKLHPSPDLKDAKAFVTRVVASAFPGRDLDESDDFFSRGLDSLQTTEIVSLLNAGITSTNRDRDVSWISAKLVYQHPSIETLANAVLDHLDISCGASNINGSGVESRQRKMEDMVDQYIKGLPTPRGDIPPKSPGFSVLLTGSTGSLGTQILAKLLSETNVTKVYCLDRSPNSQDRVASSLAAWPSAPKLETSRVSFHQAHYDVPNFGLPSSAVNEIQNNINVIVHNAWKVDFNHPLDSFEAVHIQGVRDMINFSIASRYQPRILFVSSLSSVGNWKTFEVSALDSDNRTLIAEAMPSTPAAAQPMGYAESKAVAEQILAHAVAVSRISVAILRVGQIAGPIGSKSGGVWNQNEWFPLLLKTSKPLGKIPDAEALGNIDWVPIDVVASVIWDLVKAEESMGLQVFHLINPTLKPWGELLPVVQRRLSSPKAVSMDDWVAELEKVDLNDLDAVALKPAVKILDFFREMRGGQYIGAKDVMYSTTEMQKKSAVLKGLGPVQEEWIERWMGSWGL</sequence>
<dbReference type="PANTHER" id="PTHR43439">
    <property type="entry name" value="PHENYLACETATE-COENZYME A LIGASE"/>
    <property type="match status" value="1"/>
</dbReference>
<dbReference type="InterPro" id="IPR042099">
    <property type="entry name" value="ANL_N_sf"/>
</dbReference>
<dbReference type="InterPro" id="IPR000873">
    <property type="entry name" value="AMP-dep_synth/lig_dom"/>
</dbReference>
<dbReference type="InterPro" id="IPR051414">
    <property type="entry name" value="Adenylate-forming_Reductase"/>
</dbReference>
<dbReference type="GO" id="GO:0031177">
    <property type="term" value="F:phosphopantetheine binding"/>
    <property type="evidence" value="ECO:0007669"/>
    <property type="project" value="InterPro"/>
</dbReference>
<feature type="domain" description="Carrier" evidence="4">
    <location>
        <begin position="550"/>
        <end position="633"/>
    </location>
</feature>
<evidence type="ECO:0000313" key="5">
    <source>
        <dbReference type="EMBL" id="KAF2204124.1"/>
    </source>
</evidence>
<keyword evidence="1" id="KW-0596">Phosphopantetheine</keyword>
<evidence type="ECO:0000256" key="2">
    <source>
        <dbReference type="ARBA" id="ARBA00022553"/>
    </source>
</evidence>
<dbReference type="EMBL" id="ML993884">
    <property type="protein sequence ID" value="KAF2204124.1"/>
    <property type="molecule type" value="Genomic_DNA"/>
</dbReference>
<name>A0A9P4JVR9_9PLEO</name>
<dbReference type="PANTHER" id="PTHR43439:SF2">
    <property type="entry name" value="ENZYME, PUTATIVE (JCVI)-RELATED"/>
    <property type="match status" value="1"/>
</dbReference>
<dbReference type="Gene3D" id="3.40.50.12780">
    <property type="entry name" value="N-terminal domain of ligase-like"/>
    <property type="match status" value="1"/>
</dbReference>
<dbReference type="SUPFAM" id="SSF51735">
    <property type="entry name" value="NAD(P)-binding Rossmann-fold domains"/>
    <property type="match status" value="1"/>
</dbReference>
<keyword evidence="6" id="KW-1185">Reference proteome</keyword>
<evidence type="ECO:0000256" key="1">
    <source>
        <dbReference type="ARBA" id="ARBA00022450"/>
    </source>
</evidence>
<evidence type="ECO:0000259" key="4">
    <source>
        <dbReference type="PROSITE" id="PS50075"/>
    </source>
</evidence>
<comment type="caution">
    <text evidence="5">The sequence shown here is derived from an EMBL/GenBank/DDBJ whole genome shotgun (WGS) entry which is preliminary data.</text>
</comment>
<gene>
    <name evidence="5" type="ORF">GQ43DRAFT_429282</name>
</gene>
<dbReference type="InterPro" id="IPR013120">
    <property type="entry name" value="FAR_NAD-bd"/>
</dbReference>
<keyword evidence="2" id="KW-0597">Phosphoprotein</keyword>
<dbReference type="InterPro" id="IPR020845">
    <property type="entry name" value="AMP-binding_CS"/>
</dbReference>
<dbReference type="Pfam" id="PF23562">
    <property type="entry name" value="AMP-binding_C_3"/>
    <property type="match status" value="1"/>
</dbReference>
<dbReference type="SUPFAM" id="SSF56801">
    <property type="entry name" value="Acetyl-CoA synthetase-like"/>
    <property type="match status" value="1"/>
</dbReference>
<dbReference type="Proteomes" id="UP000799536">
    <property type="component" value="Unassembled WGS sequence"/>
</dbReference>
<dbReference type="AlphaFoldDB" id="A0A9P4JVR9"/>
<reference evidence="5" key="1">
    <citation type="journal article" date="2020" name="Stud. Mycol.">
        <title>101 Dothideomycetes genomes: a test case for predicting lifestyles and emergence of pathogens.</title>
        <authorList>
            <person name="Haridas S."/>
            <person name="Albert R."/>
            <person name="Binder M."/>
            <person name="Bloem J."/>
            <person name="Labutti K."/>
            <person name="Salamov A."/>
            <person name="Andreopoulos B."/>
            <person name="Baker S."/>
            <person name="Barry K."/>
            <person name="Bills G."/>
            <person name="Bluhm B."/>
            <person name="Cannon C."/>
            <person name="Castanera R."/>
            <person name="Culley D."/>
            <person name="Daum C."/>
            <person name="Ezra D."/>
            <person name="Gonzalez J."/>
            <person name="Henrissat B."/>
            <person name="Kuo A."/>
            <person name="Liang C."/>
            <person name="Lipzen A."/>
            <person name="Lutzoni F."/>
            <person name="Magnuson J."/>
            <person name="Mondo S."/>
            <person name="Nolan M."/>
            <person name="Ohm R."/>
            <person name="Pangilinan J."/>
            <person name="Park H.-J."/>
            <person name="Ramirez L."/>
            <person name="Alfaro M."/>
            <person name="Sun H."/>
            <person name="Tritt A."/>
            <person name="Yoshinaga Y."/>
            <person name="Zwiers L.-H."/>
            <person name="Turgeon B."/>
            <person name="Goodwin S."/>
            <person name="Spatafora J."/>
            <person name="Crous P."/>
            <person name="Grigoriev I."/>
        </authorList>
    </citation>
    <scope>NUCLEOTIDE SEQUENCE</scope>
    <source>
        <strain evidence="5">ATCC 74209</strain>
    </source>
</reference>
<dbReference type="PROSITE" id="PS00455">
    <property type="entry name" value="AMP_BINDING"/>
    <property type="match status" value="1"/>
</dbReference>
<evidence type="ECO:0000313" key="6">
    <source>
        <dbReference type="Proteomes" id="UP000799536"/>
    </source>
</evidence>
<dbReference type="InterPro" id="IPR036291">
    <property type="entry name" value="NAD(P)-bd_dom_sf"/>
</dbReference>
<evidence type="ECO:0000256" key="3">
    <source>
        <dbReference type="ARBA" id="ARBA00029454"/>
    </source>
</evidence>